<dbReference type="RefSeq" id="WP_021366993.1">
    <property type="nucleotide sequence ID" value="NZ_BBYB01000197.1"/>
</dbReference>
<feature type="domain" description="Acetyl-CoA hydrolase/transferase C-terminal" evidence="5">
    <location>
        <begin position="335"/>
        <end position="472"/>
    </location>
</feature>
<dbReference type="Gene3D" id="3.40.1080.20">
    <property type="entry name" value="Acetyl-CoA hydrolase/transferase C-terminal domain"/>
    <property type="match status" value="1"/>
</dbReference>
<feature type="binding site" evidence="3">
    <location>
        <position position="387"/>
    </location>
    <ligand>
        <name>CoA</name>
        <dbReference type="ChEBI" id="CHEBI:57287"/>
    </ligand>
</feature>
<reference evidence="6" key="1">
    <citation type="submission" date="2014-07" db="EMBL/GenBank/DDBJ databases">
        <authorList>
            <person name="Monot Marc"/>
        </authorList>
    </citation>
    <scope>NUCLEOTIDE SEQUENCE</scope>
    <source>
        <strain evidence="8">7032989</strain>
        <strain evidence="7">7032994</strain>
    </source>
</reference>
<organism evidence="6">
    <name type="scientific">Clostridioides difficile</name>
    <name type="common">Peptoclostridium difficile</name>
    <dbReference type="NCBI Taxonomy" id="1496"/>
    <lineage>
        <taxon>Bacteria</taxon>
        <taxon>Bacillati</taxon>
        <taxon>Bacillota</taxon>
        <taxon>Clostridia</taxon>
        <taxon>Peptostreptococcales</taxon>
        <taxon>Peptostreptococcaceae</taxon>
        <taxon>Clostridioides</taxon>
    </lineage>
</organism>
<dbReference type="InterPro" id="IPR026888">
    <property type="entry name" value="AcetylCoA_hyd_C"/>
</dbReference>
<feature type="active site" description="5-glutamyl coenzyme A thioester intermediate" evidence="2">
    <location>
        <position position="297"/>
    </location>
</feature>
<dbReference type="GO" id="GO:0008775">
    <property type="term" value="F:acetate CoA-transferase activity"/>
    <property type="evidence" value="ECO:0007669"/>
    <property type="project" value="InterPro"/>
</dbReference>
<evidence type="ECO:0000313" key="8">
    <source>
        <dbReference type="EMBL" id="CDT13037.1"/>
    </source>
</evidence>
<dbReference type="FunFam" id="3.40.1080.20:FF:000001">
    <property type="entry name" value="Acetyl-CoA hydrolase Ach1"/>
    <property type="match status" value="1"/>
</dbReference>
<dbReference type="AlphaFoldDB" id="A0A069A8E2"/>
<sequence>MNNEGAFEELNGRLRNKELCDLIMNADEAAKIIEDGMVIGVSGFTPSGYPKAVPLAVSERAKSGEKIKLTVYSGASLGPEVDGAWSEAGIIERRLPYQTNSILRNNINKGVVDYIDMHLSHSTQFLNYGTIPKVDVAIVEALAITEEGNIIPTSGIGNSPSFIKSADKVIVEINLAKPMEMEGMADIYITENPPNRKPIEINHPKDRIGTTYIPCGLDKISGVVITNMQDKTRPLGVVDEASKKISNNIIAFLREEVKAGRLSKNLLPLQSGVGSVANAVLYGLCESEFENLTCYTEVVQDSMLDLIRMGKVTMASTTSVSPSPEGLIKFEKDIDFFKDKIILRPQEISNNPEIARRIGVIAMNTAIEVDIYGNVNSTHIMGSKMMNGIGGSGDFARNGAITIFSTESIAKNGDISSIVPMVSHVDHTEHDVMVIVTEQGYADLRGLAPRERAIKIIENCAHPDYKEQLRDYLNRACKSGAKQTPHILDEALSWHSKFMSTGTMKKAETFKSAL</sequence>
<name>A0A069A8E2_CLODI</name>
<dbReference type="PANTHER" id="PTHR43609">
    <property type="entry name" value="ACETYL-COA HYDROLASE"/>
    <property type="match status" value="1"/>
</dbReference>
<feature type="binding site" evidence="3">
    <location>
        <position position="391"/>
    </location>
    <ligand>
        <name>CoA</name>
        <dbReference type="ChEBI" id="CHEBI:57287"/>
    </ligand>
</feature>
<dbReference type="InterPro" id="IPR046433">
    <property type="entry name" value="ActCoA_hydro"/>
</dbReference>
<evidence type="ECO:0000256" key="1">
    <source>
        <dbReference type="ARBA" id="ARBA00009632"/>
    </source>
</evidence>
<feature type="binding site" evidence="3">
    <location>
        <position position="411"/>
    </location>
    <ligand>
        <name>CoA</name>
        <dbReference type="ChEBI" id="CHEBI:57287"/>
    </ligand>
</feature>
<dbReference type="InterPro" id="IPR037171">
    <property type="entry name" value="NagB/RpiA_transferase-like"/>
</dbReference>
<dbReference type="GO" id="GO:0003986">
    <property type="term" value="F:acetyl-CoA hydrolase activity"/>
    <property type="evidence" value="ECO:0007669"/>
    <property type="project" value="TreeGrafter"/>
</dbReference>
<keyword evidence="6" id="KW-0808">Transferase</keyword>
<dbReference type="Pfam" id="PF02550">
    <property type="entry name" value="AcetylCoA_hydro"/>
    <property type="match status" value="1"/>
</dbReference>
<dbReference type="InterPro" id="IPR003702">
    <property type="entry name" value="ActCoA_hydro_N"/>
</dbReference>
<feature type="domain" description="Acetyl-CoA hydrolase/transferase N-terminal" evidence="4">
    <location>
        <begin position="16"/>
        <end position="220"/>
    </location>
</feature>
<dbReference type="EMBL" id="LK932402">
    <property type="protein sequence ID" value="CDS87797.1"/>
    <property type="molecule type" value="Genomic_DNA"/>
</dbReference>
<dbReference type="NCBIfam" id="TIGR03458">
    <property type="entry name" value="YgfH_subfam"/>
    <property type="match status" value="1"/>
</dbReference>
<dbReference type="GO" id="GO:0006083">
    <property type="term" value="P:acetate metabolic process"/>
    <property type="evidence" value="ECO:0007669"/>
    <property type="project" value="InterPro"/>
</dbReference>
<dbReference type="PANTHER" id="PTHR43609:SF1">
    <property type="entry name" value="ACETYL-COA HYDROLASE"/>
    <property type="match status" value="1"/>
</dbReference>
<dbReference type="Pfam" id="PF13336">
    <property type="entry name" value="AcetylCoA_hyd_C"/>
    <property type="match status" value="1"/>
</dbReference>
<gene>
    <name evidence="6" type="primary">cat</name>
    <name evidence="8" type="ORF">BN1095_330030</name>
    <name evidence="6" type="ORF">BN1096_520372</name>
    <name evidence="7" type="ORF">BN1097_630246</name>
</gene>
<accession>A0A069A8E2</accession>
<dbReference type="GO" id="GO:0006084">
    <property type="term" value="P:acetyl-CoA metabolic process"/>
    <property type="evidence" value="ECO:0007669"/>
    <property type="project" value="InterPro"/>
</dbReference>
<comment type="similarity">
    <text evidence="1">Belongs to the acetyl-CoA hydrolase/transferase family.</text>
</comment>
<protein>
    <submittedName>
        <fullName evidence="6">Succinyl-CoA:coenzyme A transferase</fullName>
        <ecNumber evidence="6">2.8.3.-</ecNumber>
    </submittedName>
</protein>
<feature type="binding site" evidence="3">
    <location>
        <position position="367"/>
    </location>
    <ligand>
        <name>CoA</name>
        <dbReference type="ChEBI" id="CHEBI:57287"/>
    </ligand>
</feature>
<dbReference type="EMBL" id="LK932994">
    <property type="protein sequence ID" value="CDT13037.1"/>
    <property type="molecule type" value="Genomic_DNA"/>
</dbReference>
<proteinExistence type="inferred from homology"/>
<dbReference type="EMBL" id="LK932505">
    <property type="protein sequence ID" value="CDS85588.1"/>
    <property type="molecule type" value="Genomic_DNA"/>
</dbReference>
<dbReference type="InterPro" id="IPR038460">
    <property type="entry name" value="AcetylCoA_hyd_C_sf"/>
</dbReference>
<feature type="binding site" evidence="3">
    <location>
        <begin position="272"/>
        <end position="276"/>
    </location>
    <ligand>
        <name>CoA</name>
        <dbReference type="ChEBI" id="CHEBI:57287"/>
    </ligand>
</feature>
<evidence type="ECO:0000256" key="2">
    <source>
        <dbReference type="PIRSR" id="PIRSR617821-1"/>
    </source>
</evidence>
<dbReference type="EC" id="2.8.3.-" evidence="6"/>
<evidence type="ECO:0000313" key="6">
    <source>
        <dbReference type="EMBL" id="CDS85588.1"/>
    </source>
</evidence>
<dbReference type="SUPFAM" id="SSF100950">
    <property type="entry name" value="NagB/RpiA/CoA transferase-like"/>
    <property type="match status" value="2"/>
</dbReference>
<dbReference type="Gene3D" id="3.30.750.70">
    <property type="entry name" value="4-hydroxybutyrate coenzyme like domains"/>
    <property type="match status" value="1"/>
</dbReference>
<dbReference type="InterPro" id="IPR017821">
    <property type="entry name" value="Succinate_CoA_transferase"/>
</dbReference>
<evidence type="ECO:0000313" key="7">
    <source>
        <dbReference type="EMBL" id="CDS87797.1"/>
    </source>
</evidence>
<evidence type="ECO:0000259" key="4">
    <source>
        <dbReference type="Pfam" id="PF02550"/>
    </source>
</evidence>
<evidence type="ECO:0000259" key="5">
    <source>
        <dbReference type="Pfam" id="PF13336"/>
    </source>
</evidence>
<dbReference type="Gene3D" id="3.40.1080.10">
    <property type="entry name" value="Glutaconate Coenzyme A-transferase"/>
    <property type="match status" value="1"/>
</dbReference>
<evidence type="ECO:0000256" key="3">
    <source>
        <dbReference type="PIRSR" id="PIRSR617821-2"/>
    </source>
</evidence>